<dbReference type="EC" id="5.2.1.8" evidence="1"/>
<evidence type="ECO:0000256" key="1">
    <source>
        <dbReference type="PROSITE-ProRule" id="PRU00277"/>
    </source>
</evidence>
<keyword evidence="1" id="KW-0413">Isomerase</keyword>
<accession>A0A812R9Y8</accession>
<dbReference type="PANTHER" id="PTHR15020:SF11">
    <property type="entry name" value="OS06G0360300 PROTEIN"/>
    <property type="match status" value="1"/>
</dbReference>
<dbReference type="InterPro" id="IPR036291">
    <property type="entry name" value="NAD(P)-bd_dom_sf"/>
</dbReference>
<comment type="catalytic activity">
    <reaction evidence="1">
        <text>[protein]-peptidylproline (omega=180) = [protein]-peptidylproline (omega=0)</text>
        <dbReference type="Rhea" id="RHEA:16237"/>
        <dbReference type="Rhea" id="RHEA-COMP:10747"/>
        <dbReference type="Rhea" id="RHEA-COMP:10748"/>
        <dbReference type="ChEBI" id="CHEBI:83833"/>
        <dbReference type="ChEBI" id="CHEBI:83834"/>
        <dbReference type="EC" id="5.2.1.8"/>
    </reaction>
</comment>
<dbReference type="Gene3D" id="3.10.50.40">
    <property type="match status" value="1"/>
</dbReference>
<dbReference type="InterPro" id="IPR016040">
    <property type="entry name" value="NAD(P)-bd_dom"/>
</dbReference>
<feature type="domain" description="PPIase FKBP-type" evidence="2">
    <location>
        <begin position="395"/>
        <end position="502"/>
    </location>
</feature>
<proteinExistence type="predicted"/>
<dbReference type="Pfam" id="PF00254">
    <property type="entry name" value="FKBP_C"/>
    <property type="match status" value="1"/>
</dbReference>
<dbReference type="InterPro" id="IPR001179">
    <property type="entry name" value="PPIase_FKBP_dom"/>
</dbReference>
<dbReference type="SUPFAM" id="SSF54534">
    <property type="entry name" value="FKBP-like"/>
    <property type="match status" value="1"/>
</dbReference>
<dbReference type="GO" id="GO:0003755">
    <property type="term" value="F:peptidyl-prolyl cis-trans isomerase activity"/>
    <property type="evidence" value="ECO:0007669"/>
    <property type="project" value="UniProtKB-KW"/>
</dbReference>
<keyword evidence="4" id="KW-1185">Reference proteome</keyword>
<evidence type="ECO:0000313" key="3">
    <source>
        <dbReference type="EMBL" id="CAE7430080.1"/>
    </source>
</evidence>
<dbReference type="CDD" id="cd05243">
    <property type="entry name" value="SDR_a5"/>
    <property type="match status" value="1"/>
</dbReference>
<evidence type="ECO:0000259" key="2">
    <source>
        <dbReference type="PROSITE" id="PS50059"/>
    </source>
</evidence>
<evidence type="ECO:0000313" key="4">
    <source>
        <dbReference type="Proteomes" id="UP000649617"/>
    </source>
</evidence>
<dbReference type="EMBL" id="CAJNIZ010019713">
    <property type="protein sequence ID" value="CAE7430080.1"/>
    <property type="molecule type" value="Genomic_DNA"/>
</dbReference>
<dbReference type="OrthoDB" id="419598at2759"/>
<keyword evidence="1" id="KW-0697">Rotamase</keyword>
<name>A0A812R9Y8_SYMPI</name>
<protein>
    <recommendedName>
        <fullName evidence="1">peptidylprolyl isomerase</fullName>
        <ecNumber evidence="1">5.2.1.8</ecNumber>
    </recommendedName>
</protein>
<dbReference type="PANTHER" id="PTHR15020">
    <property type="entry name" value="FLAVIN REDUCTASE-RELATED"/>
    <property type="match status" value="1"/>
</dbReference>
<dbReference type="Gene3D" id="3.40.50.720">
    <property type="entry name" value="NAD(P)-binding Rossmann-like Domain"/>
    <property type="match status" value="1"/>
</dbReference>
<sequence length="504" mass="53756">MGSRQRRALPALLGIAALLRWHTRQEDAFVAQRQQSSAKQALGPQFAEMTALTEMEAEAQTRRKMLIGLANLATVGASERAFAADSKTVLVAGATGQTGRRIVEKLSKMADVSVVGGVRDTAKAEKELSKSSIAIRGAMIDEVKAVDTKGVALKPLDVTKDSVDKLSQTLTGCNALIIATGFVPSNPFAMGADAHAVDNLGTKALVDAAKKSGVTKVVLVSSILTNARAWGQENSPGFQVTNAFGNVLDEKLEAENYLRASGIDYTIVRPGGLKSTAPETNLLVSKEDTLNSGEVSRDLVADVSIAAVFDGKASNKVVEIIEDDKVKRALAVQALLLIVLAFRPWAFASGRRGVLARLVPPALAAEASRSDGFSYTMLSPGSEGTTPRDGPVRAYAKVWLRFTGHVDGFDGPVFDSSALRGARRPVKKDYVEIECNTDDTFAAGMWEALRLMKVGEKGRFVQPPALSFGEGKASFQGDEDSDVKTVPAGTTLYYDVELVKIIRP</sequence>
<dbReference type="AlphaFoldDB" id="A0A812R9Y8"/>
<dbReference type="PROSITE" id="PS50059">
    <property type="entry name" value="FKBP_PPIASE"/>
    <property type="match status" value="1"/>
</dbReference>
<comment type="caution">
    <text evidence="3">The sequence shown here is derived from an EMBL/GenBank/DDBJ whole genome shotgun (WGS) entry which is preliminary data.</text>
</comment>
<organism evidence="3 4">
    <name type="scientific">Symbiodinium pilosum</name>
    <name type="common">Dinoflagellate</name>
    <dbReference type="NCBI Taxonomy" id="2952"/>
    <lineage>
        <taxon>Eukaryota</taxon>
        <taxon>Sar</taxon>
        <taxon>Alveolata</taxon>
        <taxon>Dinophyceae</taxon>
        <taxon>Suessiales</taxon>
        <taxon>Symbiodiniaceae</taxon>
        <taxon>Symbiodinium</taxon>
    </lineage>
</organism>
<gene>
    <name evidence="3" type="ORF">SPIL2461_LOCUS10524</name>
</gene>
<reference evidence="3" key="1">
    <citation type="submission" date="2021-02" db="EMBL/GenBank/DDBJ databases">
        <authorList>
            <person name="Dougan E. K."/>
            <person name="Rhodes N."/>
            <person name="Thang M."/>
            <person name="Chan C."/>
        </authorList>
    </citation>
    <scope>NUCLEOTIDE SEQUENCE</scope>
</reference>
<dbReference type="Pfam" id="PF13460">
    <property type="entry name" value="NAD_binding_10"/>
    <property type="match status" value="1"/>
</dbReference>
<dbReference type="InterPro" id="IPR046357">
    <property type="entry name" value="PPIase_dom_sf"/>
</dbReference>
<dbReference type="SUPFAM" id="SSF51735">
    <property type="entry name" value="NAD(P)-binding Rossmann-fold domains"/>
    <property type="match status" value="1"/>
</dbReference>
<dbReference type="Proteomes" id="UP000649617">
    <property type="component" value="Unassembled WGS sequence"/>
</dbReference>